<name>A0ABR3LU05_9TELE</name>
<keyword evidence="3" id="KW-1185">Reference proteome</keyword>
<dbReference type="EMBL" id="JAYMGO010000018">
    <property type="protein sequence ID" value="KAL1256387.1"/>
    <property type="molecule type" value="Genomic_DNA"/>
</dbReference>
<organism evidence="2 3">
    <name type="scientific">Cirrhinus molitorella</name>
    <name type="common">mud carp</name>
    <dbReference type="NCBI Taxonomy" id="172907"/>
    <lineage>
        <taxon>Eukaryota</taxon>
        <taxon>Metazoa</taxon>
        <taxon>Chordata</taxon>
        <taxon>Craniata</taxon>
        <taxon>Vertebrata</taxon>
        <taxon>Euteleostomi</taxon>
        <taxon>Actinopterygii</taxon>
        <taxon>Neopterygii</taxon>
        <taxon>Teleostei</taxon>
        <taxon>Ostariophysi</taxon>
        <taxon>Cypriniformes</taxon>
        <taxon>Cyprinidae</taxon>
        <taxon>Labeoninae</taxon>
        <taxon>Labeonini</taxon>
        <taxon>Cirrhinus</taxon>
    </lineage>
</organism>
<feature type="region of interest" description="Disordered" evidence="1">
    <location>
        <begin position="148"/>
        <end position="200"/>
    </location>
</feature>
<dbReference type="Proteomes" id="UP001558613">
    <property type="component" value="Unassembled WGS sequence"/>
</dbReference>
<evidence type="ECO:0000313" key="2">
    <source>
        <dbReference type="EMBL" id="KAL1256387.1"/>
    </source>
</evidence>
<evidence type="ECO:0000313" key="3">
    <source>
        <dbReference type="Proteomes" id="UP001558613"/>
    </source>
</evidence>
<evidence type="ECO:0000256" key="1">
    <source>
        <dbReference type="SAM" id="MobiDB-lite"/>
    </source>
</evidence>
<proteinExistence type="predicted"/>
<comment type="caution">
    <text evidence="2">The sequence shown here is derived from an EMBL/GenBank/DDBJ whole genome shotgun (WGS) entry which is preliminary data.</text>
</comment>
<sequence>MRPSDKNPDSKSESERNERTKWWQHSHCSCTAHIEPDEVLTVQGFSSFLVSDCIHRQLPAKAIAVPPDQDDLSGPCSRETGREEIQRRGGFCMVVCSHSAGGLGSLNVHSQVWPLAVMNERNLGNDVGFGLFGCWVLSVSLHYEPAKTTPESKKFPRKLPNNNKESRGKWSPCCYGGRSRGAPSREEDQRSSPMGENLGHLEPIKSTKACQQLLSFLIPPLSPPPRFLSLFISLPLLGYVYRKASFHMLFVDPKDLGASKLK</sequence>
<gene>
    <name evidence="2" type="ORF">QQF64_011932</name>
</gene>
<reference evidence="2 3" key="1">
    <citation type="submission" date="2023-09" db="EMBL/GenBank/DDBJ databases">
        <authorList>
            <person name="Wang M."/>
        </authorList>
    </citation>
    <scope>NUCLEOTIDE SEQUENCE [LARGE SCALE GENOMIC DNA]</scope>
    <source>
        <strain evidence="2">GT-2023</strain>
        <tissue evidence="2">Liver</tissue>
    </source>
</reference>
<accession>A0ABR3LU05</accession>
<feature type="non-terminal residue" evidence="2">
    <location>
        <position position="262"/>
    </location>
</feature>
<protein>
    <submittedName>
        <fullName evidence="2">Uncharacterized protein</fullName>
    </submittedName>
</protein>